<reference evidence="3" key="1">
    <citation type="journal article" date="2017" name="Nat. Commun.">
        <title>The asparagus genome sheds light on the origin and evolution of a young Y chromosome.</title>
        <authorList>
            <person name="Harkess A."/>
            <person name="Zhou J."/>
            <person name="Xu C."/>
            <person name="Bowers J.E."/>
            <person name="Van der Hulst R."/>
            <person name="Ayyampalayam S."/>
            <person name="Mercati F."/>
            <person name="Riccardi P."/>
            <person name="McKain M.R."/>
            <person name="Kakrana A."/>
            <person name="Tang H."/>
            <person name="Ray J."/>
            <person name="Groenendijk J."/>
            <person name="Arikit S."/>
            <person name="Mathioni S.M."/>
            <person name="Nakano M."/>
            <person name="Shan H."/>
            <person name="Telgmann-Rauber A."/>
            <person name="Kanno A."/>
            <person name="Yue Z."/>
            <person name="Chen H."/>
            <person name="Li W."/>
            <person name="Chen Y."/>
            <person name="Xu X."/>
            <person name="Zhang Y."/>
            <person name="Luo S."/>
            <person name="Chen H."/>
            <person name="Gao J."/>
            <person name="Mao Z."/>
            <person name="Pires J.C."/>
            <person name="Luo M."/>
            <person name="Kudrna D."/>
            <person name="Wing R.A."/>
            <person name="Meyers B.C."/>
            <person name="Yi K."/>
            <person name="Kong H."/>
            <person name="Lavrijsen P."/>
            <person name="Sunseri F."/>
            <person name="Falavigna A."/>
            <person name="Ye Y."/>
            <person name="Leebens-Mack J.H."/>
            <person name="Chen G."/>
        </authorList>
    </citation>
    <scope>NUCLEOTIDE SEQUENCE [LARGE SCALE GENOMIC DNA]</scope>
    <source>
        <strain evidence="3">cv. DH0086</strain>
    </source>
</reference>
<feature type="region of interest" description="Disordered" evidence="1">
    <location>
        <begin position="1"/>
        <end position="78"/>
    </location>
</feature>
<dbReference type="InterPro" id="IPR006525">
    <property type="entry name" value="Cystatin-related_pln"/>
</dbReference>
<evidence type="ECO:0000256" key="1">
    <source>
        <dbReference type="SAM" id="MobiDB-lite"/>
    </source>
</evidence>
<dbReference type="PANTHER" id="PTHR31260:SF28">
    <property type="entry name" value="CYSTATIN DOMAIN PROTEIN"/>
    <property type="match status" value="1"/>
</dbReference>
<feature type="compositionally biased region" description="Basic and acidic residues" evidence="1">
    <location>
        <begin position="51"/>
        <end position="72"/>
    </location>
</feature>
<organism evidence="2 3">
    <name type="scientific">Asparagus officinalis</name>
    <name type="common">Garden asparagus</name>
    <dbReference type="NCBI Taxonomy" id="4686"/>
    <lineage>
        <taxon>Eukaryota</taxon>
        <taxon>Viridiplantae</taxon>
        <taxon>Streptophyta</taxon>
        <taxon>Embryophyta</taxon>
        <taxon>Tracheophyta</taxon>
        <taxon>Spermatophyta</taxon>
        <taxon>Magnoliopsida</taxon>
        <taxon>Liliopsida</taxon>
        <taxon>Asparagales</taxon>
        <taxon>Asparagaceae</taxon>
        <taxon>Asparagoideae</taxon>
        <taxon>Asparagus</taxon>
    </lineage>
</organism>
<evidence type="ECO:0008006" key="4">
    <source>
        <dbReference type="Google" id="ProtNLM"/>
    </source>
</evidence>
<dbReference type="Gramene" id="ONK81430">
    <property type="protein sequence ID" value="ONK81430"/>
    <property type="gene ID" value="A4U43_C01F29000"/>
</dbReference>
<dbReference type="PANTHER" id="PTHR31260">
    <property type="entry name" value="CYSTATIN/MONELLIN SUPERFAMILY PROTEIN"/>
    <property type="match status" value="1"/>
</dbReference>
<dbReference type="NCBIfam" id="TIGR01638">
    <property type="entry name" value="Atha_cystat_rel"/>
    <property type="match status" value="1"/>
</dbReference>
<sequence>MDRRNLRCCRQEMGRRESSDDDMGLGCFSDDADDKESSDEDMGLGYFSDNAYRRESKETDHGDEQKGDERKVLPHQRIPPFLKEMAGIRVYYAGDDRESSDDDMGLGCFSDDADDKESSDEDMGLGYFSDNAYRQESKETDHVDEQKGDEWEVLPHHGIPPFVKEKAGFKVYYSGEGEESSDAYLQEIKETDLQEIKESDNGDEHKVLPHHRISPFVEEKVGLKVCFGGKESTDEEDIRYSNEDAEKYLQQIKQTGGYEVDYLPGISQQGGIQPTQMPLQLWGVEFYTEIVEHAMREYDAKNDTNLQLVGITRQSCECGGPIRSYITFQAKDGDDGDVKTYQTRVRIIRGGKVIEEVRLKLGEK</sequence>
<protein>
    <recommendedName>
        <fullName evidence="4">Cystatin domain-containing protein</fullName>
    </recommendedName>
</protein>
<feature type="region of interest" description="Disordered" evidence="1">
    <location>
        <begin position="95"/>
        <end position="122"/>
    </location>
</feature>
<feature type="compositionally biased region" description="Acidic residues" evidence="1">
    <location>
        <begin position="111"/>
        <end position="122"/>
    </location>
</feature>
<dbReference type="Proteomes" id="UP000243459">
    <property type="component" value="Chromosome 1"/>
</dbReference>
<feature type="compositionally biased region" description="Basic and acidic residues" evidence="1">
    <location>
        <begin position="1"/>
        <end position="18"/>
    </location>
</feature>
<dbReference type="AlphaFoldDB" id="A0A5P1FWR8"/>
<dbReference type="EMBL" id="CM007381">
    <property type="protein sequence ID" value="ONK81430.1"/>
    <property type="molecule type" value="Genomic_DNA"/>
</dbReference>
<keyword evidence="3" id="KW-1185">Reference proteome</keyword>
<gene>
    <name evidence="2" type="ORF">A4U43_C01F29000</name>
</gene>
<name>A0A5P1FWR8_ASPOF</name>
<accession>A0A5P1FWR8</accession>
<evidence type="ECO:0000313" key="3">
    <source>
        <dbReference type="Proteomes" id="UP000243459"/>
    </source>
</evidence>
<evidence type="ECO:0000313" key="2">
    <source>
        <dbReference type="EMBL" id="ONK81430.1"/>
    </source>
</evidence>
<dbReference type="InterPro" id="IPR006462">
    <property type="entry name" value="MS5"/>
</dbReference>
<feature type="compositionally biased region" description="Acidic residues" evidence="1">
    <location>
        <begin position="30"/>
        <end position="42"/>
    </location>
</feature>
<proteinExistence type="predicted"/>